<feature type="transmembrane region" description="Helical" evidence="1">
    <location>
        <begin position="29"/>
        <end position="49"/>
    </location>
</feature>
<dbReference type="Proteomes" id="UP000215196">
    <property type="component" value="Chromosome 1"/>
</dbReference>
<organism evidence="2 3">
    <name type="scientific">Chryseobacterium taklimakanense</name>
    <dbReference type="NCBI Taxonomy" id="536441"/>
    <lineage>
        <taxon>Bacteria</taxon>
        <taxon>Pseudomonadati</taxon>
        <taxon>Bacteroidota</taxon>
        <taxon>Flavobacteriia</taxon>
        <taxon>Flavobacteriales</taxon>
        <taxon>Weeksellaceae</taxon>
        <taxon>Chryseobacterium group</taxon>
        <taxon>Chryseobacterium</taxon>
    </lineage>
</organism>
<proteinExistence type="predicted"/>
<keyword evidence="1" id="KW-0812">Transmembrane</keyword>
<sequence>MILAGILIFLNFLEIFNNSDPRIEKYSNAIAYFILMVIFSKMFWFKNYVQWNRKGIMIKLNNSWGKNYKFEEISNFNLQNNELIISKFNGQINAFNLQNIEPESINKLINILKANT</sequence>
<evidence type="ECO:0008006" key="4">
    <source>
        <dbReference type="Google" id="ProtNLM"/>
    </source>
</evidence>
<dbReference type="KEGG" id="ctak:4412677_00127"/>
<protein>
    <recommendedName>
        <fullName evidence="4">DUF5673 domain-containing protein</fullName>
    </recommendedName>
</protein>
<keyword evidence="3" id="KW-1185">Reference proteome</keyword>
<dbReference type="AlphaFoldDB" id="A0A239WDJ2"/>
<evidence type="ECO:0000313" key="2">
    <source>
        <dbReference type="EMBL" id="SNV32269.1"/>
    </source>
</evidence>
<evidence type="ECO:0000256" key="1">
    <source>
        <dbReference type="SAM" id="Phobius"/>
    </source>
</evidence>
<name>A0A239WDJ2_9FLAO</name>
<dbReference type="EMBL" id="LT906465">
    <property type="protein sequence ID" value="SNV32269.1"/>
    <property type="molecule type" value="Genomic_DNA"/>
</dbReference>
<keyword evidence="1" id="KW-1133">Transmembrane helix</keyword>
<evidence type="ECO:0000313" key="3">
    <source>
        <dbReference type="Proteomes" id="UP000215196"/>
    </source>
</evidence>
<reference evidence="2 3" key="1">
    <citation type="submission" date="2017-06" db="EMBL/GenBank/DDBJ databases">
        <authorList>
            <consortium name="Pathogen Informatics"/>
        </authorList>
    </citation>
    <scope>NUCLEOTIDE SEQUENCE [LARGE SCALE GENOMIC DNA]</scope>
    <source>
        <strain evidence="2 3">NCTC13490</strain>
    </source>
</reference>
<gene>
    <name evidence="2" type="ORF">SAMEA4412677_00127</name>
</gene>
<accession>A0A239WDJ2</accession>
<keyword evidence="1" id="KW-0472">Membrane</keyword>